<accession>A0A5J9U2W9</accession>
<evidence type="ECO:0000313" key="2">
    <source>
        <dbReference type="EMBL" id="TVU17401.1"/>
    </source>
</evidence>
<proteinExistence type="predicted"/>
<keyword evidence="1" id="KW-0694">RNA-binding</keyword>
<organism evidence="2 3">
    <name type="scientific">Eragrostis curvula</name>
    <name type="common">weeping love grass</name>
    <dbReference type="NCBI Taxonomy" id="38414"/>
    <lineage>
        <taxon>Eukaryota</taxon>
        <taxon>Viridiplantae</taxon>
        <taxon>Streptophyta</taxon>
        <taxon>Embryophyta</taxon>
        <taxon>Tracheophyta</taxon>
        <taxon>Spermatophyta</taxon>
        <taxon>Magnoliopsida</taxon>
        <taxon>Liliopsida</taxon>
        <taxon>Poales</taxon>
        <taxon>Poaceae</taxon>
        <taxon>PACMAD clade</taxon>
        <taxon>Chloridoideae</taxon>
        <taxon>Eragrostideae</taxon>
        <taxon>Eragrostidinae</taxon>
        <taxon>Eragrostis</taxon>
    </lineage>
</organism>
<dbReference type="OrthoDB" id="445712at2759"/>
<dbReference type="SUPFAM" id="SSF81891">
    <property type="entry name" value="Poly A polymerase C-terminal region-like"/>
    <property type="match status" value="1"/>
</dbReference>
<dbReference type="GO" id="GO:0052927">
    <property type="term" value="F:CC tRNA cytidylyltransferase activity"/>
    <property type="evidence" value="ECO:0007669"/>
    <property type="project" value="TreeGrafter"/>
</dbReference>
<comment type="caution">
    <text evidence="2">The sequence shown here is derived from an EMBL/GenBank/DDBJ whole genome shotgun (WGS) entry which is preliminary data.</text>
</comment>
<dbReference type="Gramene" id="TVU17401">
    <property type="protein sequence ID" value="TVU17401"/>
    <property type="gene ID" value="EJB05_33436"/>
</dbReference>
<dbReference type="GO" id="GO:0052929">
    <property type="term" value="F:ATP:3'-cytidine-cytidine-tRNA adenylyltransferase activity"/>
    <property type="evidence" value="ECO:0007669"/>
    <property type="project" value="TreeGrafter"/>
</dbReference>
<dbReference type="GO" id="GO:0003723">
    <property type="term" value="F:RNA binding"/>
    <property type="evidence" value="ECO:0007669"/>
    <property type="project" value="UniProtKB-KW"/>
</dbReference>
<dbReference type="PANTHER" id="PTHR13734:SF5">
    <property type="entry name" value="CCA TRNA NUCLEOTIDYLTRANSFERASE, MITOCHONDRIAL"/>
    <property type="match status" value="1"/>
</dbReference>
<keyword evidence="3" id="KW-1185">Reference proteome</keyword>
<dbReference type="AlphaFoldDB" id="A0A5J9U2W9"/>
<dbReference type="GO" id="GO:0001680">
    <property type="term" value="P:tRNA 3'-terminal CCA addition"/>
    <property type="evidence" value="ECO:0007669"/>
    <property type="project" value="TreeGrafter"/>
</dbReference>
<sequence length="279" mass="32240">MEIDHMLVGKRPVDAMSYIRDLGLFDVVFYFPKKCDPPHFDNWDRCCVSHIEAAWNLAISVNSGISHHMLMDGQPRLYLYSALLFPLRKMFYLDKKSKIHVTSYIIQESLKLDACLSKSVESIHGASGKFAKLVLLFESNDIALGTLKEELDDVYLDIPTDSLKRVFAGLILDEIKDLWRVALLISMLSYLEAENAGDTISQQNELHWRREKYIEVERFISGQGLDGVWKWKPLLNGDAIMDVMQFKRGPLVGEWKRRVFKWQLAHPKGTVDDCIDWMK</sequence>
<gene>
    <name evidence="2" type="ORF">EJB05_33436</name>
</gene>
<dbReference type="Gene3D" id="1.10.3090.10">
    <property type="entry name" value="cca-adding enzyme, domain 2"/>
    <property type="match status" value="1"/>
</dbReference>
<protein>
    <submittedName>
        <fullName evidence="2">Uncharacterized protein</fullName>
    </submittedName>
</protein>
<dbReference type="EMBL" id="RWGY01000029">
    <property type="protein sequence ID" value="TVU17401.1"/>
    <property type="molecule type" value="Genomic_DNA"/>
</dbReference>
<reference evidence="2 3" key="1">
    <citation type="journal article" date="2019" name="Sci. Rep.">
        <title>A high-quality genome of Eragrostis curvula grass provides insights into Poaceae evolution and supports new strategies to enhance forage quality.</title>
        <authorList>
            <person name="Carballo J."/>
            <person name="Santos B.A.C.M."/>
            <person name="Zappacosta D."/>
            <person name="Garbus I."/>
            <person name="Selva J.P."/>
            <person name="Gallo C.A."/>
            <person name="Diaz A."/>
            <person name="Albertini E."/>
            <person name="Caccamo M."/>
            <person name="Echenique V."/>
        </authorList>
    </citation>
    <scope>NUCLEOTIDE SEQUENCE [LARGE SCALE GENOMIC DNA]</scope>
    <source>
        <strain evidence="3">cv. Victoria</strain>
        <tissue evidence="2">Leaf</tissue>
    </source>
</reference>
<evidence type="ECO:0000256" key="1">
    <source>
        <dbReference type="ARBA" id="ARBA00022884"/>
    </source>
</evidence>
<dbReference type="Proteomes" id="UP000324897">
    <property type="component" value="Chromosome 7"/>
</dbReference>
<dbReference type="PANTHER" id="PTHR13734">
    <property type="entry name" value="TRNA-NUCLEOTIDYLTRANSFERASE"/>
    <property type="match status" value="1"/>
</dbReference>
<evidence type="ECO:0000313" key="3">
    <source>
        <dbReference type="Proteomes" id="UP000324897"/>
    </source>
</evidence>
<name>A0A5J9U2W9_9POAL</name>